<dbReference type="EMBL" id="HBGW01052070">
    <property type="protein sequence ID" value="CAD9586444.1"/>
    <property type="molecule type" value="Transcribed_RNA"/>
</dbReference>
<feature type="compositionally biased region" description="Low complexity" evidence="1">
    <location>
        <begin position="238"/>
        <end position="258"/>
    </location>
</feature>
<feature type="compositionally biased region" description="Basic and acidic residues" evidence="1">
    <location>
        <begin position="1"/>
        <end position="21"/>
    </location>
</feature>
<accession>A0A7S2KTM1</accession>
<feature type="transmembrane region" description="Helical" evidence="2">
    <location>
        <begin position="473"/>
        <end position="493"/>
    </location>
</feature>
<feature type="region of interest" description="Disordered" evidence="1">
    <location>
        <begin position="1"/>
        <end position="27"/>
    </location>
</feature>
<feature type="region of interest" description="Disordered" evidence="1">
    <location>
        <begin position="238"/>
        <end position="260"/>
    </location>
</feature>
<dbReference type="AlphaFoldDB" id="A0A7S2KTM1"/>
<protein>
    <submittedName>
        <fullName evidence="3">Uncharacterized protein</fullName>
    </submittedName>
</protein>
<organism evidence="3">
    <name type="scientific">Zooxanthella nutricula</name>
    <dbReference type="NCBI Taxonomy" id="1333877"/>
    <lineage>
        <taxon>Eukaryota</taxon>
        <taxon>Sar</taxon>
        <taxon>Alveolata</taxon>
        <taxon>Dinophyceae</taxon>
        <taxon>Peridiniales</taxon>
        <taxon>Peridiniales incertae sedis</taxon>
        <taxon>Zooxanthella</taxon>
    </lineage>
</organism>
<evidence type="ECO:0000256" key="1">
    <source>
        <dbReference type="SAM" id="MobiDB-lite"/>
    </source>
</evidence>
<proteinExistence type="predicted"/>
<keyword evidence="2" id="KW-1133">Transmembrane helix</keyword>
<evidence type="ECO:0000313" key="3">
    <source>
        <dbReference type="EMBL" id="CAD9586444.1"/>
    </source>
</evidence>
<gene>
    <name evidence="3" type="ORF">BRAN1462_LOCUS33061</name>
</gene>
<name>A0A7S2KTM1_9DINO</name>
<reference evidence="3" key="1">
    <citation type="submission" date="2021-01" db="EMBL/GenBank/DDBJ databases">
        <authorList>
            <person name="Corre E."/>
            <person name="Pelletier E."/>
            <person name="Niang G."/>
            <person name="Scheremetjew M."/>
            <person name="Finn R."/>
            <person name="Kale V."/>
            <person name="Holt S."/>
            <person name="Cochrane G."/>
            <person name="Meng A."/>
            <person name="Brown T."/>
            <person name="Cohen L."/>
        </authorList>
    </citation>
    <scope>NUCLEOTIDE SEQUENCE</scope>
    <source>
        <strain evidence="3">RCC3387</strain>
    </source>
</reference>
<feature type="region of interest" description="Disordered" evidence="1">
    <location>
        <begin position="120"/>
        <end position="192"/>
    </location>
</feature>
<feature type="transmembrane region" description="Helical" evidence="2">
    <location>
        <begin position="315"/>
        <end position="339"/>
    </location>
</feature>
<sequence>MSSAGERRLVAPQLRSERQRSADAALTRCSERVETMSETLGKMEERLLILESPSSHVSIVERMSETLGKIEERLMRLENSSFRASSAEEINETFGKMQDRLLILESAVTADPTLGSRAITAEHQPQSPEPEARMMPGSSGALDQADAPSQMAAAEREADSSPLEGEGGDTATPAEASAHCGTSSAEDGPAKVGDGRAAGVCAGTAEQRPQSAEPGARLVLGPADAMDQADAPLQMAPAELGAPSSPAAAEASAEVSAPGVMSSAQDTDVKVGAGASEEWEPLVLCDVTYEHRLGDSIWDAGLLLFSGCLTIGDSLILMILFVLQLFTQIVFLGITWFVFTEKLFDDDALKKLDIWRMNIGHNVKYHDKLTFTSLSQRVCDPDKYVSEMSSSLSSLVDDISTFLGTGTSELFNGPAMVQVACLVWSLTVIGEVLGIWDLHRATWALPGGGTRFLRKRDDGAAVRLSGLGRGRRTWFYVVISSRMAVAISLWIMGIKFLCYYTISVSDILLNAVALELVLHVDEAAYVLAPPRVKSLFANLEPLSSPPRCLIRRCGTTRADFRQVTLVALMISGIAYFSFVLKGELLAPVQRANHALCGGKLDFVYSLDQFYLVYVAETNPYNITEEMYANYGHVQALREAMRPELVPTATYNGIEFPMHMSFSFMGNSLVEVERRNAFDAAESSQGVQDLVGYKCSDSLWFNDGLRRFVNWSRTNWGIQHNMSSCSDALPYCSAWPLIKAACPETCGCASPVAATFATHPSNGCPGSCTASQQYTDALKATACVEKDPAALRNEPIWQSWATMAQVMIMDAWKGYEAAVPCPSGNCTEAFLSQGCGFITTWKENPNNFFASDPCEGEWTGQYLRLRPMAPLCPVTCGCIGTNRTLEELLAVHCPGQCSVR</sequence>
<keyword evidence="2" id="KW-0472">Membrane</keyword>
<evidence type="ECO:0000256" key="2">
    <source>
        <dbReference type="SAM" id="Phobius"/>
    </source>
</evidence>
<keyword evidence="2" id="KW-0812">Transmembrane</keyword>